<proteinExistence type="predicted"/>
<organism evidence="8 9">
    <name type="scientific">Didymella pomorum</name>
    <dbReference type="NCBI Taxonomy" id="749634"/>
    <lineage>
        <taxon>Eukaryota</taxon>
        <taxon>Fungi</taxon>
        <taxon>Dikarya</taxon>
        <taxon>Ascomycota</taxon>
        <taxon>Pezizomycotina</taxon>
        <taxon>Dothideomycetes</taxon>
        <taxon>Pleosporomycetidae</taxon>
        <taxon>Pleosporales</taxon>
        <taxon>Pleosporineae</taxon>
        <taxon>Didymellaceae</taxon>
        <taxon>Didymella</taxon>
    </lineage>
</organism>
<sequence length="256" mass="28256">MAQTASDAQNTPKDPRIKLAQQSTSWSAIQLLVFTIFGVLAATILSSYHSNPSESTTVVSTSPPPLMTLSSSNVKILSLDPFIAHITDFVSKSERTHLINLGKPLLRKSQVIIDGKIRDAEGRTSSTAFLPEEDPVVASVIQRAAEFQGYLSPKDIEVQVTSYQPGQEVRYHYDGYADGSRPTNHVLTTKNVEGSALFWVNLDQEGKERKDMLHAGLPALRGEKVGLNVWTEPDLAELKNRGLFNSHSQYYLEAFP</sequence>
<evidence type="ECO:0000256" key="1">
    <source>
        <dbReference type="ARBA" id="ARBA00001961"/>
    </source>
</evidence>
<dbReference type="Gene3D" id="2.60.120.620">
    <property type="entry name" value="q2cbj1_9rhob like domain"/>
    <property type="match status" value="2"/>
</dbReference>
<dbReference type="GO" id="GO:0005783">
    <property type="term" value="C:endoplasmic reticulum"/>
    <property type="evidence" value="ECO:0007669"/>
    <property type="project" value="TreeGrafter"/>
</dbReference>
<feature type="transmembrane region" description="Helical" evidence="6">
    <location>
        <begin position="26"/>
        <end position="48"/>
    </location>
</feature>
<dbReference type="GO" id="GO:0005506">
    <property type="term" value="F:iron ion binding"/>
    <property type="evidence" value="ECO:0007669"/>
    <property type="project" value="InterPro"/>
</dbReference>
<keyword evidence="6" id="KW-0812">Transmembrane</keyword>
<feature type="domain" description="Prolyl 4-hydroxylase alpha subunit" evidence="7">
    <location>
        <begin position="81"/>
        <end position="232"/>
    </location>
</feature>
<evidence type="ECO:0000259" key="7">
    <source>
        <dbReference type="SMART" id="SM00702"/>
    </source>
</evidence>
<keyword evidence="9" id="KW-1185">Reference proteome</keyword>
<dbReference type="OrthoDB" id="420380at2759"/>
<dbReference type="GO" id="GO:0004656">
    <property type="term" value="F:procollagen-proline 4-dioxygenase activity"/>
    <property type="evidence" value="ECO:0007669"/>
    <property type="project" value="TreeGrafter"/>
</dbReference>
<dbReference type="SMART" id="SM00702">
    <property type="entry name" value="P4Hc"/>
    <property type="match status" value="1"/>
</dbReference>
<evidence type="ECO:0000256" key="5">
    <source>
        <dbReference type="ARBA" id="ARBA00023004"/>
    </source>
</evidence>
<evidence type="ECO:0000313" key="8">
    <source>
        <dbReference type="EMBL" id="KAJ4413272.1"/>
    </source>
</evidence>
<evidence type="ECO:0000313" key="9">
    <source>
        <dbReference type="Proteomes" id="UP001140510"/>
    </source>
</evidence>
<name>A0A9W8ZQK1_9PLEO</name>
<comment type="cofactor">
    <cofactor evidence="1">
        <name>L-ascorbate</name>
        <dbReference type="ChEBI" id="CHEBI:38290"/>
    </cofactor>
</comment>
<keyword evidence="6" id="KW-0472">Membrane</keyword>
<evidence type="ECO:0000256" key="3">
    <source>
        <dbReference type="ARBA" id="ARBA00022964"/>
    </source>
</evidence>
<dbReference type="GO" id="GO:0031418">
    <property type="term" value="F:L-ascorbic acid binding"/>
    <property type="evidence" value="ECO:0007669"/>
    <property type="project" value="InterPro"/>
</dbReference>
<dbReference type="AlphaFoldDB" id="A0A9W8ZQK1"/>
<evidence type="ECO:0000256" key="6">
    <source>
        <dbReference type="SAM" id="Phobius"/>
    </source>
</evidence>
<keyword evidence="6" id="KW-1133">Transmembrane helix</keyword>
<dbReference type="PANTHER" id="PTHR10869">
    <property type="entry name" value="PROLYL 4-HYDROXYLASE ALPHA SUBUNIT"/>
    <property type="match status" value="1"/>
</dbReference>
<evidence type="ECO:0000256" key="2">
    <source>
        <dbReference type="ARBA" id="ARBA00022723"/>
    </source>
</evidence>
<comment type="caution">
    <text evidence="8">The sequence shown here is derived from an EMBL/GenBank/DDBJ whole genome shotgun (WGS) entry which is preliminary data.</text>
</comment>
<evidence type="ECO:0000256" key="4">
    <source>
        <dbReference type="ARBA" id="ARBA00023002"/>
    </source>
</evidence>
<keyword evidence="3" id="KW-0223">Dioxygenase</keyword>
<dbReference type="InterPro" id="IPR045054">
    <property type="entry name" value="P4HA-like"/>
</dbReference>
<dbReference type="Proteomes" id="UP001140510">
    <property type="component" value="Unassembled WGS sequence"/>
</dbReference>
<protein>
    <recommendedName>
        <fullName evidence="7">Prolyl 4-hydroxylase alpha subunit domain-containing protein</fullName>
    </recommendedName>
</protein>
<keyword evidence="5" id="KW-0408">Iron</keyword>
<reference evidence="8" key="1">
    <citation type="submission" date="2022-10" db="EMBL/GenBank/DDBJ databases">
        <title>Tapping the CABI collections for fungal endophytes: first genome assemblies for Collariella, Neodidymelliopsis, Ascochyta clinopodiicola, Didymella pomorum, Didymosphaeria variabile, Neocosmospora piperis and Neocucurbitaria cava.</title>
        <authorList>
            <person name="Hill R."/>
        </authorList>
    </citation>
    <scope>NUCLEOTIDE SEQUENCE</scope>
    <source>
        <strain evidence="8">IMI 355091</strain>
    </source>
</reference>
<gene>
    <name evidence="8" type="ORF">N0V91_000247</name>
</gene>
<accession>A0A9W8ZQK1</accession>
<keyword evidence="2" id="KW-0479">Metal-binding</keyword>
<dbReference type="EMBL" id="JAPEVA010000001">
    <property type="protein sequence ID" value="KAJ4413272.1"/>
    <property type="molecule type" value="Genomic_DNA"/>
</dbReference>
<dbReference type="PANTHER" id="PTHR10869:SF242">
    <property type="entry name" value="PROLYL 4-HYDROXYLASE ALPHA SUBUNIT DOMAIN-CONTAINING PROTEIN"/>
    <property type="match status" value="1"/>
</dbReference>
<dbReference type="InterPro" id="IPR006620">
    <property type="entry name" value="Pro_4_hyd_alph"/>
</dbReference>
<keyword evidence="4" id="KW-0560">Oxidoreductase</keyword>